<feature type="transmembrane region" description="Helical" evidence="1">
    <location>
        <begin position="20"/>
        <end position="36"/>
    </location>
</feature>
<dbReference type="GO" id="GO:0016757">
    <property type="term" value="F:glycosyltransferase activity"/>
    <property type="evidence" value="ECO:0007669"/>
    <property type="project" value="TreeGrafter"/>
</dbReference>
<evidence type="ECO:0000313" key="3">
    <source>
        <dbReference type="EMBL" id="OHT14855.1"/>
    </source>
</evidence>
<feature type="domain" description="Nucleotide-diphospho-sugar transferase" evidence="2">
    <location>
        <begin position="137"/>
        <end position="365"/>
    </location>
</feature>
<proteinExistence type="predicted"/>
<name>A0A1J4KUA8_9EUKA</name>
<dbReference type="EMBL" id="MLAK01000314">
    <property type="protein sequence ID" value="OHT14855.1"/>
    <property type="molecule type" value="Genomic_DNA"/>
</dbReference>
<dbReference type="RefSeq" id="XP_068367991.1">
    <property type="nucleotide sequence ID" value="XM_068498035.1"/>
</dbReference>
<dbReference type="Pfam" id="PF03407">
    <property type="entry name" value="Nucleotid_trans"/>
    <property type="match status" value="1"/>
</dbReference>
<keyword evidence="1" id="KW-0812">Transmembrane</keyword>
<evidence type="ECO:0000259" key="2">
    <source>
        <dbReference type="Pfam" id="PF03407"/>
    </source>
</evidence>
<dbReference type="AlphaFoldDB" id="A0A1J4KUA8"/>
<dbReference type="GeneID" id="94832739"/>
<dbReference type="InterPro" id="IPR052636">
    <property type="entry name" value="UDP-D-xylose:L-fucose_XylT"/>
</dbReference>
<organism evidence="3 4">
    <name type="scientific">Tritrichomonas foetus</name>
    <dbReference type="NCBI Taxonomy" id="1144522"/>
    <lineage>
        <taxon>Eukaryota</taxon>
        <taxon>Metamonada</taxon>
        <taxon>Parabasalia</taxon>
        <taxon>Tritrichomonadida</taxon>
        <taxon>Tritrichomonadidae</taxon>
        <taxon>Tritrichomonas</taxon>
    </lineage>
</organism>
<keyword evidence="4" id="KW-1185">Reference proteome</keyword>
<accession>A0A1J4KUA8</accession>
<keyword evidence="1" id="KW-0472">Membrane</keyword>
<dbReference type="GO" id="GO:0005794">
    <property type="term" value="C:Golgi apparatus"/>
    <property type="evidence" value="ECO:0007669"/>
    <property type="project" value="TreeGrafter"/>
</dbReference>
<dbReference type="InterPro" id="IPR005069">
    <property type="entry name" value="Nucl-diP-sugar_transferase"/>
</dbReference>
<reference evidence="3" key="1">
    <citation type="submission" date="2016-10" db="EMBL/GenBank/DDBJ databases">
        <authorList>
            <person name="Benchimol M."/>
            <person name="Almeida L.G."/>
            <person name="Vasconcelos A.T."/>
            <person name="Perreira-Neves A."/>
            <person name="Rosa I.A."/>
            <person name="Tasca T."/>
            <person name="Bogo M.R."/>
            <person name="de Souza W."/>
        </authorList>
    </citation>
    <scope>NUCLEOTIDE SEQUENCE [LARGE SCALE GENOMIC DNA]</scope>
    <source>
        <strain evidence="3">K</strain>
    </source>
</reference>
<comment type="caution">
    <text evidence="3">The sequence shown here is derived from an EMBL/GenBank/DDBJ whole genome shotgun (WGS) entry which is preliminary data.</text>
</comment>
<dbReference type="PANTHER" id="PTHR47032:SF1">
    <property type="entry name" value="UDP-D-XYLOSE:L-FUCOSE ALPHA-1,3-D-XYLOSYLTRANSFERASE-RELATED"/>
    <property type="match status" value="1"/>
</dbReference>
<protein>
    <recommendedName>
        <fullName evidence="2">Nucleotide-diphospho-sugar transferase domain-containing protein</fullName>
    </recommendedName>
</protein>
<gene>
    <name evidence="3" type="ORF">TRFO_14825</name>
</gene>
<dbReference type="Proteomes" id="UP000179807">
    <property type="component" value="Unassembled WGS sequence"/>
</dbReference>
<evidence type="ECO:0000256" key="1">
    <source>
        <dbReference type="SAM" id="Phobius"/>
    </source>
</evidence>
<evidence type="ECO:0000313" key="4">
    <source>
        <dbReference type="Proteomes" id="UP000179807"/>
    </source>
</evidence>
<sequence length="406" mass="47861">MKSILRIHRLRTTKKKMKYFAIISLFLVSSLSWIFLKHPFAESMHLDKIESKNLQKNINLTNDRYEISINAYNHDEKYSLPEESLIIMKKILSKAQINLQTNRTVMMFSVVNAGMIDFILNMLCSMKLAEIDPKDHVTLALDEESYKAVTDIGMQAILITKKNFSKNAVNNRHIQDFSDIVKMKLVAMHQYLNWGVEPILIDVDIIILEDPRVTFNDEADFEVQCDSQYVYKFPLDNTTEPIWEINLGFYKVKPSQLVLEITEQWISRIFQSSSSLMQPTFKQLFMNQEKRWITDDTFEIETSQHFQSENRTLKIRYLDPILISNAGGVFNEGKDSWKKEANRRRIKRPKLIHFFHIPFIRQKRKLIKSTDLLFTSQNDTCIAQKTDSSINFPIWNQKMKKKTKRR</sequence>
<dbReference type="PANTHER" id="PTHR47032">
    <property type="entry name" value="UDP-D-XYLOSE:L-FUCOSE ALPHA-1,3-D-XYLOSYLTRANSFERASE-RELATED"/>
    <property type="match status" value="1"/>
</dbReference>
<keyword evidence="1" id="KW-1133">Transmembrane helix</keyword>
<dbReference type="VEuPathDB" id="TrichDB:TRFO_14825"/>